<gene>
    <name evidence="4" type="ORF">ACOF00016_LOCUS18734</name>
</gene>
<feature type="domain" description="CBS" evidence="3">
    <location>
        <begin position="74"/>
        <end position="130"/>
    </location>
</feature>
<proteinExistence type="predicted"/>
<dbReference type="AlphaFoldDB" id="A0A7S3LFN4"/>
<dbReference type="CDD" id="cd02205">
    <property type="entry name" value="CBS_pair_SF"/>
    <property type="match status" value="1"/>
</dbReference>
<organism evidence="4">
    <name type="scientific">Amphora coffeiformis</name>
    <dbReference type="NCBI Taxonomy" id="265554"/>
    <lineage>
        <taxon>Eukaryota</taxon>
        <taxon>Sar</taxon>
        <taxon>Stramenopiles</taxon>
        <taxon>Ochrophyta</taxon>
        <taxon>Bacillariophyta</taxon>
        <taxon>Bacillariophyceae</taxon>
        <taxon>Bacillariophycidae</taxon>
        <taxon>Thalassiophysales</taxon>
        <taxon>Catenulaceae</taxon>
        <taxon>Amphora</taxon>
    </lineage>
</organism>
<dbReference type="InterPro" id="IPR051257">
    <property type="entry name" value="Diverse_CBS-Domain"/>
</dbReference>
<evidence type="ECO:0000259" key="3">
    <source>
        <dbReference type="PROSITE" id="PS51371"/>
    </source>
</evidence>
<dbReference type="InterPro" id="IPR000644">
    <property type="entry name" value="CBS_dom"/>
</dbReference>
<dbReference type="Gene3D" id="3.10.580.10">
    <property type="entry name" value="CBS-domain"/>
    <property type="match status" value="1"/>
</dbReference>
<dbReference type="PROSITE" id="PS51371">
    <property type="entry name" value="CBS"/>
    <property type="match status" value="2"/>
</dbReference>
<dbReference type="Pfam" id="PF00571">
    <property type="entry name" value="CBS"/>
    <property type="match status" value="2"/>
</dbReference>
<dbReference type="InterPro" id="IPR046342">
    <property type="entry name" value="CBS_dom_sf"/>
</dbReference>
<feature type="domain" description="CBS" evidence="3">
    <location>
        <begin position="7"/>
        <end position="65"/>
    </location>
</feature>
<dbReference type="PANTHER" id="PTHR43080">
    <property type="entry name" value="CBS DOMAIN-CONTAINING PROTEIN CBSX3, MITOCHONDRIAL"/>
    <property type="match status" value="1"/>
</dbReference>
<dbReference type="PANTHER" id="PTHR43080:SF29">
    <property type="entry name" value="OS02G0818000 PROTEIN"/>
    <property type="match status" value="1"/>
</dbReference>
<dbReference type="SUPFAM" id="SSF54631">
    <property type="entry name" value="CBS-domain pair"/>
    <property type="match status" value="1"/>
</dbReference>
<name>A0A7S3LFN4_9STRA</name>
<sequence>MKVSSFMVPKNQVISCAPEDTLEKAMNLMLDSIIGSIVVLSSDGAPIGIVTKTDLLRGWSKGMDAKKNTVSDVMGTTIETILDTAPTGIAAEHFEKKKHRHAFVVDKDGTYVGIVTAYDIAVETARDNKAWPYTNRDAIAEKYRVPTQAH</sequence>
<evidence type="ECO:0000256" key="1">
    <source>
        <dbReference type="ARBA" id="ARBA00023122"/>
    </source>
</evidence>
<evidence type="ECO:0000313" key="4">
    <source>
        <dbReference type="EMBL" id="CAE0422149.1"/>
    </source>
</evidence>
<dbReference type="EMBL" id="HBIM01025215">
    <property type="protein sequence ID" value="CAE0422149.1"/>
    <property type="molecule type" value="Transcribed_RNA"/>
</dbReference>
<dbReference type="SMART" id="SM00116">
    <property type="entry name" value="CBS"/>
    <property type="match status" value="2"/>
</dbReference>
<accession>A0A7S3LFN4</accession>
<evidence type="ECO:0000256" key="2">
    <source>
        <dbReference type="PROSITE-ProRule" id="PRU00703"/>
    </source>
</evidence>
<keyword evidence="1 2" id="KW-0129">CBS domain</keyword>
<reference evidence="4" key="1">
    <citation type="submission" date="2021-01" db="EMBL/GenBank/DDBJ databases">
        <authorList>
            <person name="Corre E."/>
            <person name="Pelletier E."/>
            <person name="Niang G."/>
            <person name="Scheremetjew M."/>
            <person name="Finn R."/>
            <person name="Kale V."/>
            <person name="Holt S."/>
            <person name="Cochrane G."/>
            <person name="Meng A."/>
            <person name="Brown T."/>
            <person name="Cohen L."/>
        </authorList>
    </citation>
    <scope>NUCLEOTIDE SEQUENCE</scope>
    <source>
        <strain evidence="4">CCMP127</strain>
    </source>
</reference>
<protein>
    <recommendedName>
        <fullName evidence="3">CBS domain-containing protein</fullName>
    </recommendedName>
</protein>